<proteinExistence type="predicted"/>
<gene>
    <name evidence="3" type="ORF">CINCED_3A006010</name>
</gene>
<dbReference type="EMBL" id="CABPRJ010000010">
    <property type="protein sequence ID" value="VVC25254.1"/>
    <property type="molecule type" value="Genomic_DNA"/>
</dbReference>
<dbReference type="OrthoDB" id="6617851at2759"/>
<keyword evidence="4" id="KW-1185">Reference proteome</keyword>
<feature type="compositionally biased region" description="Pro residues" evidence="1">
    <location>
        <begin position="136"/>
        <end position="146"/>
    </location>
</feature>
<feature type="region of interest" description="Disordered" evidence="1">
    <location>
        <begin position="122"/>
        <end position="146"/>
    </location>
</feature>
<evidence type="ECO:0000313" key="4">
    <source>
        <dbReference type="Proteomes" id="UP000325440"/>
    </source>
</evidence>
<evidence type="ECO:0000256" key="2">
    <source>
        <dbReference type="SAM" id="SignalP"/>
    </source>
</evidence>
<feature type="chain" id="PRO_5022839541" evidence="2">
    <location>
        <begin position="29"/>
        <end position="163"/>
    </location>
</feature>
<sequence>MMVRFGTSQMIFIVMMLFAENCIRLAECDEDKKIIIYVPRRVKTIHHHHHHVVLMDPKKKTMTAAVPYSEKSSSDEDEHNSLDQARQTLARARQQQFAHYHEHLRHTQQRRQLLQKSAHLRPPMPFDRRRKSFPIGPLPLTPGRLPPPNREVIARVYKYNDDY</sequence>
<keyword evidence="2" id="KW-0732">Signal</keyword>
<organism evidence="3 4">
    <name type="scientific">Cinara cedri</name>
    <dbReference type="NCBI Taxonomy" id="506608"/>
    <lineage>
        <taxon>Eukaryota</taxon>
        <taxon>Metazoa</taxon>
        <taxon>Ecdysozoa</taxon>
        <taxon>Arthropoda</taxon>
        <taxon>Hexapoda</taxon>
        <taxon>Insecta</taxon>
        <taxon>Pterygota</taxon>
        <taxon>Neoptera</taxon>
        <taxon>Paraneoptera</taxon>
        <taxon>Hemiptera</taxon>
        <taxon>Sternorrhyncha</taxon>
        <taxon>Aphidomorpha</taxon>
        <taxon>Aphidoidea</taxon>
        <taxon>Aphididae</taxon>
        <taxon>Lachninae</taxon>
        <taxon>Cinara</taxon>
    </lineage>
</organism>
<name>A0A5E4M5U2_9HEMI</name>
<dbReference type="Proteomes" id="UP000325440">
    <property type="component" value="Unassembled WGS sequence"/>
</dbReference>
<accession>A0A5E4M5U2</accession>
<evidence type="ECO:0000256" key="1">
    <source>
        <dbReference type="SAM" id="MobiDB-lite"/>
    </source>
</evidence>
<dbReference type="AlphaFoldDB" id="A0A5E4M5U2"/>
<feature type="signal peptide" evidence="2">
    <location>
        <begin position="1"/>
        <end position="28"/>
    </location>
</feature>
<evidence type="ECO:0000313" key="3">
    <source>
        <dbReference type="EMBL" id="VVC25254.1"/>
    </source>
</evidence>
<protein>
    <submittedName>
        <fullName evidence="3">Uncharacterized protein</fullName>
    </submittedName>
</protein>
<reference evidence="3 4" key="1">
    <citation type="submission" date="2019-08" db="EMBL/GenBank/DDBJ databases">
        <authorList>
            <person name="Alioto T."/>
            <person name="Alioto T."/>
            <person name="Gomez Garrido J."/>
        </authorList>
    </citation>
    <scope>NUCLEOTIDE SEQUENCE [LARGE SCALE GENOMIC DNA]</scope>
</reference>